<dbReference type="Proteomes" id="UP000572817">
    <property type="component" value="Unassembled WGS sequence"/>
</dbReference>
<feature type="compositionally biased region" description="Low complexity" evidence="5">
    <location>
        <begin position="203"/>
        <end position="230"/>
    </location>
</feature>
<feature type="compositionally biased region" description="Low complexity" evidence="5">
    <location>
        <begin position="58"/>
        <end position="89"/>
    </location>
</feature>
<feature type="compositionally biased region" description="Basic and acidic residues" evidence="5">
    <location>
        <begin position="658"/>
        <end position="669"/>
    </location>
</feature>
<feature type="region of interest" description="Disordered" evidence="5">
    <location>
        <begin position="450"/>
        <end position="567"/>
    </location>
</feature>
<feature type="region of interest" description="Disordered" evidence="5">
    <location>
        <begin position="614"/>
        <end position="713"/>
    </location>
</feature>
<organism evidence="7 8">
    <name type="scientific">Botryosphaeria dothidea</name>
    <dbReference type="NCBI Taxonomy" id="55169"/>
    <lineage>
        <taxon>Eukaryota</taxon>
        <taxon>Fungi</taxon>
        <taxon>Dikarya</taxon>
        <taxon>Ascomycota</taxon>
        <taxon>Pezizomycotina</taxon>
        <taxon>Dothideomycetes</taxon>
        <taxon>Dothideomycetes incertae sedis</taxon>
        <taxon>Botryosphaeriales</taxon>
        <taxon>Botryosphaeriaceae</taxon>
        <taxon>Botryosphaeria</taxon>
    </lineage>
</organism>
<evidence type="ECO:0000256" key="5">
    <source>
        <dbReference type="SAM" id="MobiDB-lite"/>
    </source>
</evidence>
<dbReference type="CDD" id="cd12087">
    <property type="entry name" value="TM_EGFR-like"/>
    <property type="match status" value="1"/>
</dbReference>
<keyword evidence="3 6" id="KW-1133">Transmembrane helix</keyword>
<feature type="compositionally biased region" description="Polar residues" evidence="5">
    <location>
        <begin position="1"/>
        <end position="12"/>
    </location>
</feature>
<keyword evidence="2 6" id="KW-0812">Transmembrane</keyword>
<evidence type="ECO:0000256" key="2">
    <source>
        <dbReference type="ARBA" id="ARBA00022692"/>
    </source>
</evidence>
<dbReference type="OrthoDB" id="3936275at2759"/>
<proteinExistence type="predicted"/>
<feature type="compositionally biased region" description="Polar residues" evidence="5">
    <location>
        <begin position="507"/>
        <end position="532"/>
    </location>
</feature>
<feature type="compositionally biased region" description="Polar residues" evidence="5">
    <location>
        <begin position="379"/>
        <end position="390"/>
    </location>
</feature>
<protein>
    <submittedName>
        <fullName evidence="7">Wsc3p</fullName>
    </submittedName>
</protein>
<feature type="compositionally biased region" description="Pro residues" evidence="5">
    <location>
        <begin position="98"/>
        <end position="108"/>
    </location>
</feature>
<feature type="region of interest" description="Disordered" evidence="5">
    <location>
        <begin position="148"/>
        <end position="174"/>
    </location>
</feature>
<evidence type="ECO:0000256" key="3">
    <source>
        <dbReference type="ARBA" id="ARBA00022989"/>
    </source>
</evidence>
<dbReference type="AlphaFoldDB" id="A0A8H4IGC5"/>
<name>A0A8H4IGC5_9PEZI</name>
<evidence type="ECO:0000313" key="8">
    <source>
        <dbReference type="Proteomes" id="UP000572817"/>
    </source>
</evidence>
<feature type="transmembrane region" description="Helical" evidence="6">
    <location>
        <begin position="236"/>
        <end position="259"/>
    </location>
</feature>
<evidence type="ECO:0000256" key="4">
    <source>
        <dbReference type="ARBA" id="ARBA00023136"/>
    </source>
</evidence>
<dbReference type="PANTHER" id="PTHR15549:SF30">
    <property type="entry name" value="MID2 DOMAIN-CONTAINING PROTEIN"/>
    <property type="match status" value="1"/>
</dbReference>
<accession>A0A8H4IGC5</accession>
<feature type="compositionally biased region" description="Low complexity" evidence="5">
    <location>
        <begin position="30"/>
        <end position="42"/>
    </location>
</feature>
<feature type="region of interest" description="Disordered" evidence="5">
    <location>
        <begin position="308"/>
        <end position="356"/>
    </location>
</feature>
<evidence type="ECO:0000256" key="6">
    <source>
        <dbReference type="SAM" id="Phobius"/>
    </source>
</evidence>
<evidence type="ECO:0000313" key="7">
    <source>
        <dbReference type="EMBL" id="KAF4300647.1"/>
    </source>
</evidence>
<dbReference type="GO" id="GO:0071944">
    <property type="term" value="C:cell periphery"/>
    <property type="evidence" value="ECO:0007669"/>
    <property type="project" value="UniProtKB-ARBA"/>
</dbReference>
<feature type="compositionally biased region" description="Low complexity" evidence="5">
    <location>
        <begin position="329"/>
        <end position="341"/>
    </location>
</feature>
<feature type="region of interest" description="Disordered" evidence="5">
    <location>
        <begin position="1"/>
        <end position="127"/>
    </location>
</feature>
<dbReference type="InterPro" id="IPR051694">
    <property type="entry name" value="Immunoregulatory_rcpt-like"/>
</dbReference>
<feature type="compositionally biased region" description="Low complexity" evidence="5">
    <location>
        <begin position="619"/>
        <end position="641"/>
    </location>
</feature>
<feature type="region of interest" description="Disordered" evidence="5">
    <location>
        <begin position="369"/>
        <end position="394"/>
    </location>
</feature>
<dbReference type="EMBL" id="WWBZ02000082">
    <property type="protein sequence ID" value="KAF4300647.1"/>
    <property type="molecule type" value="Genomic_DNA"/>
</dbReference>
<feature type="region of interest" description="Disordered" evidence="5">
    <location>
        <begin position="186"/>
        <end position="230"/>
    </location>
</feature>
<keyword evidence="8" id="KW-1185">Reference proteome</keyword>
<keyword evidence="4 6" id="KW-0472">Membrane</keyword>
<dbReference type="PANTHER" id="PTHR15549">
    <property type="entry name" value="PAIRED IMMUNOGLOBULIN-LIKE TYPE 2 RECEPTOR"/>
    <property type="match status" value="1"/>
</dbReference>
<feature type="compositionally biased region" description="Low complexity" evidence="5">
    <location>
        <begin position="148"/>
        <end position="166"/>
    </location>
</feature>
<comment type="subcellular location">
    <subcellularLocation>
        <location evidence="1">Membrane</location>
        <topology evidence="1">Single-pass membrane protein</topology>
    </subcellularLocation>
</comment>
<evidence type="ECO:0000256" key="1">
    <source>
        <dbReference type="ARBA" id="ARBA00004167"/>
    </source>
</evidence>
<reference evidence="7" key="1">
    <citation type="submission" date="2020-04" db="EMBL/GenBank/DDBJ databases">
        <title>Genome Assembly and Annotation of Botryosphaeria dothidea sdau 11-99, a Latent Pathogen of Apple Fruit Ring Rot in China.</title>
        <authorList>
            <person name="Yu C."/>
            <person name="Diao Y."/>
            <person name="Lu Q."/>
            <person name="Zhao J."/>
            <person name="Cui S."/>
            <person name="Peng C."/>
            <person name="He B."/>
            <person name="Liu H."/>
        </authorList>
    </citation>
    <scope>NUCLEOTIDE SEQUENCE [LARGE SCALE GENOMIC DNA]</scope>
    <source>
        <strain evidence="7">Sdau11-99</strain>
    </source>
</reference>
<dbReference type="GO" id="GO:0016020">
    <property type="term" value="C:membrane"/>
    <property type="evidence" value="ECO:0007669"/>
    <property type="project" value="UniProtKB-SubCell"/>
</dbReference>
<gene>
    <name evidence="7" type="ORF">GTA08_BOTSDO10918</name>
</gene>
<sequence length="726" mass="75964">MAEPPSTITTVNGRRCTRVRRTSTLLADNTSTSPATSTPAAPGTQTNAVPSTAAPPLSSTEAASPVPAPAAPLSSSPSSHLLPSAPSQSEETRAVPSEPAPSGPPQSAPVPSGGAQSSVVPSSPSTRFAAATTATGFVAFSSSSASQPASSAALNTLPSSTLPTSTAQTGRSDTLTPVVSVVSSSTFTVSQPTTGASESTFPSIAGGSDSSRSGSGSASTSDSNSSTSNHGLSPGAIAGIVIGVLVGIAAIIALILFCIKRRKKRQEEQGEKSDARDGNLAGSERPLSALAAKWAAFRASVAAKAGLRPTSTDGLARRGPESPAFEPVSRSSYSSAGSAGSTRHLRSASAPAKPPNRFAAFRQKFKKQQDIIPERRSRAVSTDSIPSFYSPTPPQLEDLPESLNPFRDPVPLSYHITNPDAPNLSPQIRTPKSVMLLGDGINDQQRAPLTPGSAKWRQPTPEFDFPASNQAENPFLDPAKRASTGSVPDARRNSLSFPPMARVASHARTQSSGTNAMSHARSSWYSEDSGYNSPHHPSANIPPLRPGKNNPFEDKYATEPMPQQQETDSASIYILPSSRQASVDSGKSPVGPIPLPSANNLMAMTMKTPDLPTTSTFRSSWLSPQDSPSSYYNVSSRNSRFSGRESKRRTAASRATRGKSDPFDLDRPEVLAVASNYDPYESPPKTRTSNGSDWWKGIVDEGTGTTNGYDSPSKRRTAAFAYGLAR</sequence>
<comment type="caution">
    <text evidence="7">The sequence shown here is derived from an EMBL/GenBank/DDBJ whole genome shotgun (WGS) entry which is preliminary data.</text>
</comment>